<feature type="domain" description="Xylose isomerase-like TIM barrel" evidence="1">
    <location>
        <begin position="40"/>
        <end position="235"/>
    </location>
</feature>
<proteinExistence type="predicted"/>
<dbReference type="GO" id="GO:0016853">
    <property type="term" value="F:isomerase activity"/>
    <property type="evidence" value="ECO:0007669"/>
    <property type="project" value="UniProtKB-KW"/>
</dbReference>
<dbReference type="InterPro" id="IPR050312">
    <property type="entry name" value="IolE/XylAMocC-like"/>
</dbReference>
<name>A0A1G9RWJ6_9FIRM</name>
<evidence type="ECO:0000259" key="1">
    <source>
        <dbReference type="Pfam" id="PF01261"/>
    </source>
</evidence>
<keyword evidence="2" id="KW-0413">Isomerase</keyword>
<reference evidence="2 3" key="1">
    <citation type="submission" date="2016-10" db="EMBL/GenBank/DDBJ databases">
        <authorList>
            <person name="de Groot N.N."/>
        </authorList>
    </citation>
    <scope>NUCLEOTIDE SEQUENCE [LARGE SCALE GENOMIC DNA]</scope>
    <source>
        <strain evidence="2 3">DSM 1736</strain>
    </source>
</reference>
<dbReference type="RefSeq" id="WP_092071553.1">
    <property type="nucleotide sequence ID" value="NZ_FNHB01000003.1"/>
</dbReference>
<dbReference type="InterPro" id="IPR036237">
    <property type="entry name" value="Xyl_isomerase-like_sf"/>
</dbReference>
<dbReference type="STRING" id="146817.SAMN04488502_103129"/>
<protein>
    <submittedName>
        <fullName evidence="2">Sugar phosphate isomerase/epimerase</fullName>
    </submittedName>
</protein>
<evidence type="ECO:0000313" key="2">
    <source>
        <dbReference type="EMBL" id="SDM27593.1"/>
    </source>
</evidence>
<dbReference type="Pfam" id="PF01261">
    <property type="entry name" value="AP_endonuc_2"/>
    <property type="match status" value="1"/>
</dbReference>
<dbReference type="Gene3D" id="3.20.20.150">
    <property type="entry name" value="Divalent-metal-dependent TIM barrel enzymes"/>
    <property type="match status" value="1"/>
</dbReference>
<dbReference type="InterPro" id="IPR013022">
    <property type="entry name" value="Xyl_isomerase-like_TIM-brl"/>
</dbReference>
<sequence length="257" mass="29050">MKLSISNLSFTGFDYALMKQLPDNLGLELFWEFGNPFYWEQVMRHLTDNRPLLELSVHGPSVGVNLASRSDTHYLSLYRQAFQFAGKWQARFLVAHTNEAFGGSPEEARRLVRSRLAELVLISRKEKIPLLIENVGVKRQNTLLFDWPDYLDLLAALPQAGAIIDTGHALLNNWDLPAVIRQLGGRIKAYHLHDNHGLYDEHLPAGEGQLDWKALFSAIQAFSPDATLVLEYANTTLEALLANMHSAVFRNVTPNRC</sequence>
<gene>
    <name evidence="2" type="ORF">SAMN04488502_103129</name>
</gene>
<dbReference type="AlphaFoldDB" id="A0A1G9RWJ6"/>
<dbReference type="EMBL" id="FNHB01000003">
    <property type="protein sequence ID" value="SDM27593.1"/>
    <property type="molecule type" value="Genomic_DNA"/>
</dbReference>
<organism evidence="2 3">
    <name type="scientific">Dendrosporobacter quercicolus</name>
    <dbReference type="NCBI Taxonomy" id="146817"/>
    <lineage>
        <taxon>Bacteria</taxon>
        <taxon>Bacillati</taxon>
        <taxon>Bacillota</taxon>
        <taxon>Negativicutes</taxon>
        <taxon>Selenomonadales</taxon>
        <taxon>Sporomusaceae</taxon>
        <taxon>Dendrosporobacter</taxon>
    </lineage>
</organism>
<dbReference type="OrthoDB" id="9801960at2"/>
<dbReference type="Proteomes" id="UP000214880">
    <property type="component" value="Unassembled WGS sequence"/>
</dbReference>
<evidence type="ECO:0000313" key="3">
    <source>
        <dbReference type="Proteomes" id="UP000214880"/>
    </source>
</evidence>
<keyword evidence="3" id="KW-1185">Reference proteome</keyword>
<dbReference type="PANTHER" id="PTHR12110">
    <property type="entry name" value="HYDROXYPYRUVATE ISOMERASE"/>
    <property type="match status" value="1"/>
</dbReference>
<dbReference type="SUPFAM" id="SSF51658">
    <property type="entry name" value="Xylose isomerase-like"/>
    <property type="match status" value="1"/>
</dbReference>
<accession>A0A1G9RWJ6</accession>